<reference evidence="2" key="2">
    <citation type="journal article" date="2015" name="Data Brief">
        <title>Shoot transcriptome of the giant reed, Arundo donax.</title>
        <authorList>
            <person name="Barrero R.A."/>
            <person name="Guerrero F.D."/>
            <person name="Moolhuijzen P."/>
            <person name="Goolsby J.A."/>
            <person name="Tidwell J."/>
            <person name="Bellgard S.E."/>
            <person name="Bellgard M.I."/>
        </authorList>
    </citation>
    <scope>NUCLEOTIDE SEQUENCE</scope>
    <source>
        <tissue evidence="2">Shoot tissue taken approximately 20 cm above the soil surface</tissue>
    </source>
</reference>
<evidence type="ECO:0000256" key="1">
    <source>
        <dbReference type="SAM" id="MobiDB-lite"/>
    </source>
</evidence>
<feature type="region of interest" description="Disordered" evidence="1">
    <location>
        <begin position="1"/>
        <end position="26"/>
    </location>
</feature>
<accession>A0A0A9G4N4</accession>
<organism evidence="2">
    <name type="scientific">Arundo donax</name>
    <name type="common">Giant reed</name>
    <name type="synonym">Donax arundinaceus</name>
    <dbReference type="NCBI Taxonomy" id="35708"/>
    <lineage>
        <taxon>Eukaryota</taxon>
        <taxon>Viridiplantae</taxon>
        <taxon>Streptophyta</taxon>
        <taxon>Embryophyta</taxon>
        <taxon>Tracheophyta</taxon>
        <taxon>Spermatophyta</taxon>
        <taxon>Magnoliopsida</taxon>
        <taxon>Liliopsida</taxon>
        <taxon>Poales</taxon>
        <taxon>Poaceae</taxon>
        <taxon>PACMAD clade</taxon>
        <taxon>Arundinoideae</taxon>
        <taxon>Arundineae</taxon>
        <taxon>Arundo</taxon>
    </lineage>
</organism>
<sequence length="26" mass="2714">MDSTTGHPSTSLDPSLPLLKPTPSPH</sequence>
<dbReference type="AlphaFoldDB" id="A0A0A9G4N4"/>
<name>A0A0A9G4N4_ARUDO</name>
<proteinExistence type="predicted"/>
<dbReference type="EMBL" id="GBRH01180395">
    <property type="protein sequence ID" value="JAE17501.1"/>
    <property type="molecule type" value="Transcribed_RNA"/>
</dbReference>
<feature type="compositionally biased region" description="Low complexity" evidence="1">
    <location>
        <begin position="8"/>
        <end position="19"/>
    </location>
</feature>
<evidence type="ECO:0000313" key="2">
    <source>
        <dbReference type="EMBL" id="JAE17501.1"/>
    </source>
</evidence>
<protein>
    <submittedName>
        <fullName evidence="2">Uncharacterized protein</fullName>
    </submittedName>
</protein>
<reference evidence="2" key="1">
    <citation type="submission" date="2014-09" db="EMBL/GenBank/DDBJ databases">
        <authorList>
            <person name="Magalhaes I.L.F."/>
            <person name="Oliveira U."/>
            <person name="Santos F.R."/>
            <person name="Vidigal T.H.D.A."/>
            <person name="Brescovit A.D."/>
            <person name="Santos A.J."/>
        </authorList>
    </citation>
    <scope>NUCLEOTIDE SEQUENCE</scope>
    <source>
        <tissue evidence="2">Shoot tissue taken approximately 20 cm above the soil surface</tissue>
    </source>
</reference>